<dbReference type="AlphaFoldDB" id="A0AAD9QDQ2"/>
<keyword evidence="3" id="KW-1185">Reference proteome</keyword>
<gene>
    <name evidence="2" type="ORF">P5673_018660</name>
</gene>
<proteinExistence type="predicted"/>
<keyword evidence="1" id="KW-0732">Signal</keyword>
<reference evidence="2" key="1">
    <citation type="journal article" date="2023" name="G3 (Bethesda)">
        <title>Whole genome assembly and annotation of the endangered Caribbean coral Acropora cervicornis.</title>
        <authorList>
            <person name="Selwyn J.D."/>
            <person name="Vollmer S.V."/>
        </authorList>
    </citation>
    <scope>NUCLEOTIDE SEQUENCE</scope>
    <source>
        <strain evidence="2">K2</strain>
    </source>
</reference>
<feature type="chain" id="PRO_5041998708" description="Secreted protein" evidence="1">
    <location>
        <begin position="20"/>
        <end position="155"/>
    </location>
</feature>
<sequence length="155" mass="17521">MLAYVGLLSVVLTFPVCFSVTCEQSYDPSRYIGKARVPVDCKTESLRCPRSWKAGVPEISSDSSNAFDKMVDTNFLYCHEGFTKCGYVPIDARNGQVLGHSGVTEQRRALPSWAYRVTSCKNLHHTSVCKEMKLPVPLFKIPYGFHAKKRRRRPT</sequence>
<evidence type="ECO:0000313" key="3">
    <source>
        <dbReference type="Proteomes" id="UP001249851"/>
    </source>
</evidence>
<name>A0AAD9QDQ2_ACRCE</name>
<feature type="signal peptide" evidence="1">
    <location>
        <begin position="1"/>
        <end position="19"/>
    </location>
</feature>
<accession>A0AAD9QDQ2</accession>
<dbReference type="Proteomes" id="UP001249851">
    <property type="component" value="Unassembled WGS sequence"/>
</dbReference>
<comment type="caution">
    <text evidence="2">The sequence shown here is derived from an EMBL/GenBank/DDBJ whole genome shotgun (WGS) entry which is preliminary data.</text>
</comment>
<dbReference type="EMBL" id="JARQWQ010000042">
    <property type="protein sequence ID" value="KAK2559026.1"/>
    <property type="molecule type" value="Genomic_DNA"/>
</dbReference>
<protein>
    <recommendedName>
        <fullName evidence="4">Secreted protein</fullName>
    </recommendedName>
</protein>
<reference evidence="2" key="2">
    <citation type="journal article" date="2023" name="Science">
        <title>Genomic signatures of disease resistance in endangered staghorn corals.</title>
        <authorList>
            <person name="Vollmer S.V."/>
            <person name="Selwyn J.D."/>
            <person name="Despard B.A."/>
            <person name="Roesel C.L."/>
        </authorList>
    </citation>
    <scope>NUCLEOTIDE SEQUENCE</scope>
    <source>
        <strain evidence="2">K2</strain>
    </source>
</reference>
<evidence type="ECO:0000256" key="1">
    <source>
        <dbReference type="SAM" id="SignalP"/>
    </source>
</evidence>
<organism evidence="2 3">
    <name type="scientific">Acropora cervicornis</name>
    <name type="common">Staghorn coral</name>
    <dbReference type="NCBI Taxonomy" id="6130"/>
    <lineage>
        <taxon>Eukaryota</taxon>
        <taxon>Metazoa</taxon>
        <taxon>Cnidaria</taxon>
        <taxon>Anthozoa</taxon>
        <taxon>Hexacorallia</taxon>
        <taxon>Scleractinia</taxon>
        <taxon>Astrocoeniina</taxon>
        <taxon>Acroporidae</taxon>
        <taxon>Acropora</taxon>
    </lineage>
</organism>
<evidence type="ECO:0008006" key="4">
    <source>
        <dbReference type="Google" id="ProtNLM"/>
    </source>
</evidence>
<evidence type="ECO:0000313" key="2">
    <source>
        <dbReference type="EMBL" id="KAK2559026.1"/>
    </source>
</evidence>